<dbReference type="EMBL" id="CABVLY010000009">
    <property type="protein sequence ID" value="VVU50008.1"/>
    <property type="molecule type" value="Genomic_DNA"/>
</dbReference>
<feature type="transmembrane region" description="Helical" evidence="2">
    <location>
        <begin position="215"/>
        <end position="240"/>
    </location>
</feature>
<keyword evidence="2" id="KW-0812">Transmembrane</keyword>
<dbReference type="Proteomes" id="UP000755577">
    <property type="component" value="Unassembled WGS sequence"/>
</dbReference>
<feature type="transmembrane region" description="Helical" evidence="2">
    <location>
        <begin position="164"/>
        <end position="184"/>
    </location>
</feature>
<feature type="transmembrane region" description="Helical" evidence="2">
    <location>
        <begin position="326"/>
        <end position="355"/>
    </location>
</feature>
<dbReference type="AlphaFoldDB" id="A0A6P2G8K2"/>
<reference evidence="4 7" key="2">
    <citation type="submission" date="2021-02" db="EMBL/GenBank/DDBJ databases">
        <title>Draft genome of the type strains Burkholderia anthina DSM16086.</title>
        <authorList>
            <person name="Hertel R."/>
            <person name="Meissner J."/>
            <person name="Poehlein A."/>
            <person name="Daniel R."/>
            <person name="Commichau F.M."/>
        </authorList>
    </citation>
    <scope>NUCLEOTIDE SEQUENCE [LARGE SCALE GENOMIC DNA]</scope>
    <source>
        <strain evidence="4 7">DSM 16086</strain>
    </source>
</reference>
<evidence type="ECO:0000313" key="5">
    <source>
        <dbReference type="EMBL" id="VVU50008.1"/>
    </source>
</evidence>
<protein>
    <submittedName>
        <fullName evidence="4">DUF3592 domain-containing protein</fullName>
    </submittedName>
</protein>
<dbReference type="RefSeq" id="WP_174926401.1">
    <property type="nucleotide sequence ID" value="NZ_CABVLY010000009.1"/>
</dbReference>
<evidence type="ECO:0000259" key="3">
    <source>
        <dbReference type="Pfam" id="PF12158"/>
    </source>
</evidence>
<accession>A0A6P2G8K2</accession>
<name>A0A6P2G8K2_9BURK</name>
<evidence type="ECO:0000256" key="2">
    <source>
        <dbReference type="SAM" id="Phobius"/>
    </source>
</evidence>
<organism evidence="5 6">
    <name type="scientific">Burkholderia anthina</name>
    <dbReference type="NCBI Taxonomy" id="179879"/>
    <lineage>
        <taxon>Bacteria</taxon>
        <taxon>Pseudomonadati</taxon>
        <taxon>Pseudomonadota</taxon>
        <taxon>Betaproteobacteria</taxon>
        <taxon>Burkholderiales</taxon>
        <taxon>Burkholderiaceae</taxon>
        <taxon>Burkholderia</taxon>
        <taxon>Burkholderia cepacia complex</taxon>
    </lineage>
</organism>
<evidence type="ECO:0000313" key="7">
    <source>
        <dbReference type="Proteomes" id="UP000755577"/>
    </source>
</evidence>
<gene>
    <name evidence="5" type="ORF">BAN20980_02715</name>
    <name evidence="4" type="ORF">JQK92_00585</name>
</gene>
<keyword evidence="2" id="KW-0472">Membrane</keyword>
<dbReference type="InterPro" id="IPR021994">
    <property type="entry name" value="DUF3592"/>
</dbReference>
<dbReference type="Proteomes" id="UP000494201">
    <property type="component" value="Unassembled WGS sequence"/>
</dbReference>
<keyword evidence="2" id="KW-1133">Transmembrane helix</keyword>
<keyword evidence="7" id="KW-1185">Reference proteome</keyword>
<reference evidence="5 6" key="1">
    <citation type="submission" date="2019-09" db="EMBL/GenBank/DDBJ databases">
        <authorList>
            <person name="Depoorter E."/>
        </authorList>
    </citation>
    <scope>NUCLEOTIDE SEQUENCE [LARGE SCALE GENOMIC DNA]</scope>
    <source>
        <strain evidence="5">LMG 20980</strain>
    </source>
</reference>
<proteinExistence type="predicted"/>
<evidence type="ECO:0000256" key="1">
    <source>
        <dbReference type="SAM" id="MobiDB-lite"/>
    </source>
</evidence>
<evidence type="ECO:0000313" key="4">
    <source>
        <dbReference type="EMBL" id="MBM2764920.1"/>
    </source>
</evidence>
<sequence length="365" mass="38802">MNDKSTPDDDNIAKADARRSVSTTGYARRDAGQRKARRTSTRKPVDMAALGATRASMRRRVNGFLLVGVALLLSAAVWAYASISAASRMTETEAVVVGFSHDGYDAGHYRTVYRFVTANGEAVEVKGQMATTSPSADPGDRDRLYYDPTHPADGVIFAGFFERWFGVGILTILGTVFAGIGVLVGRDGSSSTEPGQTAGHASGAKSQSKAMSMMAGLALVAGLPLLLGTGLLGGAGALYVHNQKQVRDYVHTTGQIVGMAERKRSDRGAGSMYSAIVTFRTDTGRTITFAQGSSSSNSLNTGDTVRVLYDPRNPDRAVVRSFGEQWGAILILCAIGLPFVAVGVGFGGCAALDAWRYRRKKRKAR</sequence>
<feature type="region of interest" description="Disordered" evidence="1">
    <location>
        <begin position="1"/>
        <end position="43"/>
    </location>
</feature>
<feature type="transmembrane region" description="Helical" evidence="2">
    <location>
        <begin position="63"/>
        <end position="81"/>
    </location>
</feature>
<dbReference type="EMBL" id="JAFCIQ010000001">
    <property type="protein sequence ID" value="MBM2764920.1"/>
    <property type="molecule type" value="Genomic_DNA"/>
</dbReference>
<feature type="compositionally biased region" description="Basic and acidic residues" evidence="1">
    <location>
        <begin position="1"/>
        <end position="19"/>
    </location>
</feature>
<feature type="domain" description="DUF3592" evidence="3">
    <location>
        <begin position="252"/>
        <end position="322"/>
    </location>
</feature>
<evidence type="ECO:0000313" key="6">
    <source>
        <dbReference type="Proteomes" id="UP000494201"/>
    </source>
</evidence>
<dbReference type="GeneID" id="56500756"/>
<dbReference type="Pfam" id="PF12158">
    <property type="entry name" value="DUF3592"/>
    <property type="match status" value="1"/>
</dbReference>